<feature type="compositionally biased region" description="Basic and acidic residues" evidence="1">
    <location>
        <begin position="82"/>
        <end position="100"/>
    </location>
</feature>
<evidence type="ECO:0000256" key="1">
    <source>
        <dbReference type="SAM" id="MobiDB-lite"/>
    </source>
</evidence>
<name>A0ABZ2M866_9BACT</name>
<dbReference type="EMBL" id="CP089984">
    <property type="protein sequence ID" value="WXB18701.1"/>
    <property type="molecule type" value="Genomic_DNA"/>
</dbReference>
<feature type="region of interest" description="Disordered" evidence="1">
    <location>
        <begin position="79"/>
        <end position="107"/>
    </location>
</feature>
<evidence type="ECO:0000313" key="3">
    <source>
        <dbReference type="Proteomes" id="UP001370348"/>
    </source>
</evidence>
<accession>A0ABZ2M866</accession>
<reference evidence="2 3" key="1">
    <citation type="submission" date="2021-12" db="EMBL/GenBank/DDBJ databases">
        <title>Discovery of the Pendulisporaceae a myxobacterial family with distinct sporulation behavior and unique specialized metabolism.</title>
        <authorList>
            <person name="Garcia R."/>
            <person name="Popoff A."/>
            <person name="Bader C.D."/>
            <person name="Loehr J."/>
            <person name="Walesch S."/>
            <person name="Walt C."/>
            <person name="Boldt J."/>
            <person name="Bunk B."/>
            <person name="Haeckl F.J.F.P.J."/>
            <person name="Gunesch A.P."/>
            <person name="Birkelbach J."/>
            <person name="Nuebel U."/>
            <person name="Pietschmann T."/>
            <person name="Bach T."/>
            <person name="Mueller R."/>
        </authorList>
    </citation>
    <scope>NUCLEOTIDE SEQUENCE [LARGE SCALE GENOMIC DNA]</scope>
    <source>
        <strain evidence="2 3">MSr11954</strain>
    </source>
</reference>
<sequence length="107" mass="11761">MSTTSVLTVPRNFLPPSGYKMLEGIVGVPNVLGVCRVVLRERDGRMCLIQYSPSVKPVAGATLELVTAAKLDAEIGANPYIPEDRPTKREIPDDEKEHLVPDFNQDL</sequence>
<gene>
    <name evidence="2" type="ORF">LZC94_15865</name>
</gene>
<keyword evidence="3" id="KW-1185">Reference proteome</keyword>
<dbReference type="Proteomes" id="UP001370348">
    <property type="component" value="Chromosome"/>
</dbReference>
<proteinExistence type="predicted"/>
<evidence type="ECO:0000313" key="2">
    <source>
        <dbReference type="EMBL" id="WXB18701.1"/>
    </source>
</evidence>
<protein>
    <submittedName>
        <fullName evidence="2">Uncharacterized protein</fullName>
    </submittedName>
</protein>
<dbReference type="RefSeq" id="WP_394828330.1">
    <property type="nucleotide sequence ID" value="NZ_CP089984.1"/>
</dbReference>
<organism evidence="2 3">
    <name type="scientific">Pendulispora albinea</name>
    <dbReference type="NCBI Taxonomy" id="2741071"/>
    <lineage>
        <taxon>Bacteria</taxon>
        <taxon>Pseudomonadati</taxon>
        <taxon>Myxococcota</taxon>
        <taxon>Myxococcia</taxon>
        <taxon>Myxococcales</taxon>
        <taxon>Sorangiineae</taxon>
        <taxon>Pendulisporaceae</taxon>
        <taxon>Pendulispora</taxon>
    </lineage>
</organism>